<keyword evidence="3 4" id="KW-0288">FMN</keyword>
<comment type="similarity">
    <text evidence="3 4">In the N-terminal section; belongs to the HFCD (homo-oligomeric flavin containing Cys decarboxylase) superfamily.</text>
</comment>
<dbReference type="NCBIfam" id="TIGR00521">
    <property type="entry name" value="coaBC_dfp"/>
    <property type="match status" value="1"/>
</dbReference>
<feature type="binding site" evidence="3">
    <location>
        <position position="277"/>
    </location>
    <ligand>
        <name>CTP</name>
        <dbReference type="ChEBI" id="CHEBI:37563"/>
    </ligand>
</feature>
<dbReference type="GO" id="GO:0071513">
    <property type="term" value="C:phosphopantothenoylcysteine decarboxylase complex"/>
    <property type="evidence" value="ECO:0007669"/>
    <property type="project" value="TreeGrafter"/>
</dbReference>
<evidence type="ECO:0000256" key="2">
    <source>
        <dbReference type="ARBA" id="ARBA00023239"/>
    </source>
</evidence>
<dbReference type="GO" id="GO:0015937">
    <property type="term" value="P:coenzyme A biosynthetic process"/>
    <property type="evidence" value="ECO:0007669"/>
    <property type="project" value="UniProtKB-UniRule"/>
</dbReference>
<gene>
    <name evidence="3 7" type="primary">coaBC</name>
    <name evidence="7" type="ORF">DI586_06985</name>
</gene>
<keyword evidence="2 3" id="KW-0456">Lyase</keyword>
<feature type="active site" description="Proton donor" evidence="3">
    <location>
        <position position="158"/>
    </location>
</feature>
<dbReference type="HAMAP" id="MF_02225">
    <property type="entry name" value="CoaBC"/>
    <property type="match status" value="1"/>
</dbReference>
<dbReference type="PANTHER" id="PTHR14359:SF6">
    <property type="entry name" value="PHOSPHOPANTOTHENOYLCYSTEINE DECARBOXYLASE"/>
    <property type="match status" value="1"/>
</dbReference>
<reference evidence="7 8" key="1">
    <citation type="submission" date="2017-08" db="EMBL/GenBank/DDBJ databases">
        <title>Infants hospitalized years apart are colonized by the same room-sourced microbial strains.</title>
        <authorList>
            <person name="Brooks B."/>
            <person name="Olm M.R."/>
            <person name="Firek B.A."/>
            <person name="Baker R."/>
            <person name="Thomas B.C."/>
            <person name="Morowitz M.J."/>
            <person name="Banfield J.F."/>
        </authorList>
    </citation>
    <scope>NUCLEOTIDE SEQUENCE [LARGE SCALE GENOMIC DNA]</scope>
    <source>
        <strain evidence="7">S2_006_000_R2_64</strain>
    </source>
</reference>
<dbReference type="AlphaFoldDB" id="A0A2W5FM22"/>
<dbReference type="InterPro" id="IPR035929">
    <property type="entry name" value="CoaB-like_sf"/>
</dbReference>
<evidence type="ECO:0000259" key="6">
    <source>
        <dbReference type="Pfam" id="PF04127"/>
    </source>
</evidence>
<dbReference type="GO" id="GO:0015941">
    <property type="term" value="P:pantothenate catabolic process"/>
    <property type="evidence" value="ECO:0007669"/>
    <property type="project" value="InterPro"/>
</dbReference>
<dbReference type="GO" id="GO:0004632">
    <property type="term" value="F:phosphopantothenate--cysteine ligase activity"/>
    <property type="evidence" value="ECO:0007669"/>
    <property type="project" value="UniProtKB-UniRule"/>
</dbReference>
<feature type="binding site" evidence="3">
    <location>
        <position position="338"/>
    </location>
    <ligand>
        <name>CTP</name>
        <dbReference type="ChEBI" id="CHEBI:37563"/>
    </ligand>
</feature>
<dbReference type="InterPro" id="IPR003382">
    <property type="entry name" value="Flavoprotein"/>
</dbReference>
<feature type="binding site" evidence="3">
    <location>
        <begin position="305"/>
        <end position="308"/>
    </location>
    <ligand>
        <name>CTP</name>
        <dbReference type="ChEBI" id="CHEBI:37563"/>
    </ligand>
</feature>
<comment type="pathway">
    <text evidence="3 4">Cofactor biosynthesis; coenzyme A biosynthesis; CoA from (R)-pantothenate: step 3/5.</text>
</comment>
<dbReference type="Gene3D" id="3.40.50.10300">
    <property type="entry name" value="CoaB-like"/>
    <property type="match status" value="1"/>
</dbReference>
<dbReference type="InterPro" id="IPR005252">
    <property type="entry name" value="CoaBC"/>
</dbReference>
<evidence type="ECO:0000313" key="7">
    <source>
        <dbReference type="EMBL" id="PZP55404.1"/>
    </source>
</evidence>
<dbReference type="PANTHER" id="PTHR14359">
    <property type="entry name" value="HOMO-OLIGOMERIC FLAVIN CONTAINING CYS DECARBOXYLASE FAMILY"/>
    <property type="match status" value="1"/>
</dbReference>
<comment type="cofactor">
    <cofactor evidence="3">
        <name>FMN</name>
        <dbReference type="ChEBI" id="CHEBI:58210"/>
    </cofactor>
    <text evidence="3">Binds 1 FMN per subunit.</text>
</comment>
<comment type="similarity">
    <text evidence="3 4">In the C-terminal section; belongs to the PPC synthetase family.</text>
</comment>
<keyword evidence="3 4" id="KW-0285">Flavoprotein</keyword>
<feature type="domain" description="DNA/pantothenate metabolism flavoprotein C-terminal" evidence="6">
    <location>
        <begin position="185"/>
        <end position="396"/>
    </location>
</feature>
<name>A0A2W5FM22_9BACT</name>
<feature type="region of interest" description="Phosphopantothenoylcysteine decarboxylase" evidence="3">
    <location>
        <begin position="1"/>
        <end position="189"/>
    </location>
</feature>
<dbReference type="GO" id="GO:0046872">
    <property type="term" value="F:metal ion binding"/>
    <property type="evidence" value="ECO:0007669"/>
    <property type="project" value="UniProtKB-KW"/>
</dbReference>
<dbReference type="EC" id="4.1.1.36" evidence="3"/>
<dbReference type="GO" id="GO:0004633">
    <property type="term" value="F:phosphopantothenoylcysteine decarboxylase activity"/>
    <property type="evidence" value="ECO:0007669"/>
    <property type="project" value="UniProtKB-UniRule"/>
</dbReference>
<feature type="region of interest" description="Phosphopantothenate--cysteine ligase" evidence="3">
    <location>
        <begin position="190"/>
        <end position="414"/>
    </location>
</feature>
<feature type="binding site" evidence="3">
    <location>
        <position position="342"/>
    </location>
    <ligand>
        <name>CTP</name>
        <dbReference type="ChEBI" id="CHEBI:37563"/>
    </ligand>
</feature>
<dbReference type="Gene3D" id="3.40.50.1950">
    <property type="entry name" value="Flavin prenyltransferase-like"/>
    <property type="match status" value="1"/>
</dbReference>
<keyword evidence="3 4" id="KW-0436">Ligase</keyword>
<dbReference type="UniPathway" id="UPA00241">
    <property type="reaction ID" value="UER00353"/>
</dbReference>
<dbReference type="InterPro" id="IPR036551">
    <property type="entry name" value="Flavin_trans-like"/>
</dbReference>
<comment type="caution">
    <text evidence="7">The sequence shown here is derived from an EMBL/GenBank/DDBJ whole genome shotgun (WGS) entry which is preliminary data.</text>
</comment>
<dbReference type="SUPFAM" id="SSF52507">
    <property type="entry name" value="Homo-oligomeric flavin-containing Cys decarboxylases, HFCD"/>
    <property type="match status" value="1"/>
</dbReference>
<keyword evidence="3" id="KW-0511">Multifunctional enzyme</keyword>
<evidence type="ECO:0000256" key="1">
    <source>
        <dbReference type="ARBA" id="ARBA00022793"/>
    </source>
</evidence>
<comment type="cofactor">
    <cofactor evidence="3">
        <name>Mg(2+)</name>
        <dbReference type="ChEBI" id="CHEBI:18420"/>
    </cofactor>
</comment>
<organism evidence="7 8">
    <name type="scientific">Micavibrio aeruginosavorus</name>
    <dbReference type="NCBI Taxonomy" id="349221"/>
    <lineage>
        <taxon>Bacteria</taxon>
        <taxon>Pseudomonadati</taxon>
        <taxon>Bdellovibrionota</taxon>
        <taxon>Bdellovibrionia</taxon>
        <taxon>Bdellovibrionales</taxon>
        <taxon>Pseudobdellovibrionaceae</taxon>
        <taxon>Micavibrio</taxon>
    </lineage>
</organism>
<evidence type="ECO:0000259" key="5">
    <source>
        <dbReference type="Pfam" id="PF02441"/>
    </source>
</evidence>
<comment type="pathway">
    <text evidence="3 4">Cofactor biosynthesis; coenzyme A biosynthesis; CoA from (R)-pantothenate: step 2/5.</text>
</comment>
<dbReference type="Pfam" id="PF02441">
    <property type="entry name" value="Flavoprotein"/>
    <property type="match status" value="1"/>
</dbReference>
<dbReference type="Pfam" id="PF04127">
    <property type="entry name" value="DFP"/>
    <property type="match status" value="1"/>
</dbReference>
<comment type="function">
    <text evidence="4">Catalyzes two steps in the biosynthesis of coenzyme A. In the first step cysteine is conjugated to 4'-phosphopantothenate to form 4-phosphopantothenoylcysteine, in the latter compound is decarboxylated to form 4'-phosphopantotheine.</text>
</comment>
<protein>
    <recommendedName>
        <fullName evidence="3">Coenzyme A biosynthesis bifunctional protein CoaBC</fullName>
    </recommendedName>
    <alternativeName>
        <fullName evidence="3">DNA/pantothenate metabolism flavoprotein</fullName>
    </alternativeName>
    <alternativeName>
        <fullName evidence="3">Phosphopantothenoylcysteine synthetase/decarboxylase</fullName>
        <shortName evidence="3">PPCS-PPCDC</shortName>
    </alternativeName>
    <domain>
        <recommendedName>
            <fullName evidence="3">Phosphopantothenoylcysteine decarboxylase</fullName>
            <shortName evidence="3">PPC decarboxylase</shortName>
            <shortName evidence="3">PPC-DC</shortName>
            <ecNumber evidence="3">4.1.1.36</ecNumber>
        </recommendedName>
        <alternativeName>
            <fullName evidence="3">CoaC</fullName>
        </alternativeName>
    </domain>
    <domain>
        <recommendedName>
            <fullName evidence="3">Phosphopantothenate--cysteine ligase</fullName>
            <ecNumber evidence="3">6.3.2.5</ecNumber>
        </recommendedName>
        <alternativeName>
            <fullName evidence="3">CoaB</fullName>
        </alternativeName>
        <alternativeName>
            <fullName evidence="3">Phosphopantothenoylcysteine synthetase</fullName>
            <shortName evidence="3">PPC synthetase</shortName>
            <shortName evidence="3">PPC-S</shortName>
        </alternativeName>
    </domain>
</protein>
<dbReference type="InterPro" id="IPR007085">
    <property type="entry name" value="DNA/pantothenate-metab_flavo_C"/>
</dbReference>
<evidence type="ECO:0000256" key="4">
    <source>
        <dbReference type="RuleBase" id="RU364078"/>
    </source>
</evidence>
<dbReference type="SUPFAM" id="SSF102645">
    <property type="entry name" value="CoaB-like"/>
    <property type="match status" value="1"/>
</dbReference>
<feature type="binding site" evidence="3">
    <location>
        <position position="324"/>
    </location>
    <ligand>
        <name>CTP</name>
        <dbReference type="ChEBI" id="CHEBI:37563"/>
    </ligand>
</feature>
<keyword evidence="3" id="KW-0479">Metal-binding</keyword>
<dbReference type="GO" id="GO:0010181">
    <property type="term" value="F:FMN binding"/>
    <property type="evidence" value="ECO:0007669"/>
    <property type="project" value="UniProtKB-UniRule"/>
</dbReference>
<dbReference type="Proteomes" id="UP000249739">
    <property type="component" value="Unassembled WGS sequence"/>
</dbReference>
<comment type="catalytic activity">
    <reaction evidence="3 4">
        <text>N-[(R)-4-phosphopantothenoyl]-L-cysteine + H(+) = (R)-4'-phosphopantetheine + CO2</text>
        <dbReference type="Rhea" id="RHEA:16793"/>
        <dbReference type="ChEBI" id="CHEBI:15378"/>
        <dbReference type="ChEBI" id="CHEBI:16526"/>
        <dbReference type="ChEBI" id="CHEBI:59458"/>
        <dbReference type="ChEBI" id="CHEBI:61723"/>
        <dbReference type="EC" id="4.1.1.36"/>
    </reaction>
</comment>
<sequence length="414" mass="44667">MDLQGKNILLVISGGIAAYKSLELIRLLRKAGANIVTILTSGGAHFVTPLSISALSENPVYMDLFSLKDEAEMGHIRLSREADLIVVAPASANTIAKLAQGFAEDLASTALLAANKKILMAPAMNHMMWNNEATQENIRILEQRGIDFIGPVEGEMACKEFGMGRMVEPETILAAIKNYFSVKPLTGLKALVTAGPTYEPIDPVRFIGNRSSGKQGYAIAQALTAQGADVTLISGPTNLKPPKNVSFIQIETADQMHEQAMTSLPADIAICAAAVADWKLENPSDHKMKKRGGGEAPTITLTENPDILKSISIHKNRPGLVIGFAAETEEILENAVKKLKSKGCDWIVANQVGEKSNPVFGTDENEVILVSSANHEVWPRISKQEVASRLVQKIISHVKDKTSDQLSRKTNAAN</sequence>
<dbReference type="EC" id="6.3.2.5" evidence="3"/>
<feature type="domain" description="Flavoprotein" evidence="5">
    <location>
        <begin position="6"/>
        <end position="176"/>
    </location>
</feature>
<keyword evidence="3" id="KW-0460">Magnesium</keyword>
<evidence type="ECO:0000313" key="8">
    <source>
        <dbReference type="Proteomes" id="UP000249739"/>
    </source>
</evidence>
<evidence type="ECO:0000256" key="3">
    <source>
        <dbReference type="HAMAP-Rule" id="MF_02225"/>
    </source>
</evidence>
<proteinExistence type="inferred from homology"/>
<feature type="binding site" evidence="3">
    <location>
        <position position="287"/>
    </location>
    <ligand>
        <name>CTP</name>
        <dbReference type="ChEBI" id="CHEBI:37563"/>
    </ligand>
</feature>
<comment type="caution">
    <text evidence="3">Lacks conserved residue(s) required for the propagation of feature annotation.</text>
</comment>
<dbReference type="EMBL" id="QFOT01000071">
    <property type="protein sequence ID" value="PZP55404.1"/>
    <property type="molecule type" value="Genomic_DNA"/>
</dbReference>
<keyword evidence="1 3" id="KW-0210">Decarboxylase</keyword>
<comment type="function">
    <text evidence="3">Catalyzes two sequential steps in the biosynthesis of coenzyme A. In the first step cysteine is conjugated to 4'-phosphopantothenate to form 4-phosphopantothenoylcysteine. In the second step the latter compound is decarboxylated to form 4'-phosphopantotheine.</text>
</comment>
<accession>A0A2W5FM22</accession>
<comment type="catalytic activity">
    <reaction evidence="3 4">
        <text>(R)-4'-phosphopantothenate + L-cysteine + CTP = N-[(R)-4-phosphopantothenoyl]-L-cysteine + CMP + diphosphate + H(+)</text>
        <dbReference type="Rhea" id="RHEA:19397"/>
        <dbReference type="ChEBI" id="CHEBI:10986"/>
        <dbReference type="ChEBI" id="CHEBI:15378"/>
        <dbReference type="ChEBI" id="CHEBI:33019"/>
        <dbReference type="ChEBI" id="CHEBI:35235"/>
        <dbReference type="ChEBI" id="CHEBI:37563"/>
        <dbReference type="ChEBI" id="CHEBI:59458"/>
        <dbReference type="ChEBI" id="CHEBI:60377"/>
        <dbReference type="EC" id="6.3.2.5"/>
    </reaction>
</comment>